<dbReference type="GO" id="GO:0005789">
    <property type="term" value="C:endoplasmic reticulum membrane"/>
    <property type="evidence" value="ECO:0007669"/>
    <property type="project" value="UniProtKB-SubCell"/>
</dbReference>
<comment type="subcellular location">
    <subcellularLocation>
        <location evidence="1 12">Endoplasmic reticulum membrane</location>
        <topology evidence="1 12">Multi-pass membrane protein</topology>
    </subcellularLocation>
</comment>
<feature type="transmembrane region" description="Helical" evidence="12">
    <location>
        <begin position="166"/>
        <end position="190"/>
    </location>
</feature>
<accession>A0A4T0JH59</accession>
<keyword evidence="4 12" id="KW-0328">Glycosyltransferase</keyword>
<feature type="transmembrane region" description="Helical" evidence="12">
    <location>
        <begin position="5"/>
        <end position="23"/>
    </location>
</feature>
<dbReference type="GO" id="GO:0006487">
    <property type="term" value="P:protein N-linked glycosylation"/>
    <property type="evidence" value="ECO:0007669"/>
    <property type="project" value="TreeGrafter"/>
</dbReference>
<evidence type="ECO:0000256" key="4">
    <source>
        <dbReference type="ARBA" id="ARBA00022676"/>
    </source>
</evidence>
<evidence type="ECO:0000256" key="8">
    <source>
        <dbReference type="ARBA" id="ARBA00022989"/>
    </source>
</evidence>
<name>A0A4T0JH59_WALIC</name>
<feature type="transmembrane region" description="Helical" evidence="12">
    <location>
        <begin position="56"/>
        <end position="74"/>
    </location>
</feature>
<dbReference type="EMBL" id="SPOI01000008">
    <property type="protein sequence ID" value="TIB42356.1"/>
    <property type="molecule type" value="Genomic_DNA"/>
</dbReference>
<dbReference type="InterPro" id="IPR005599">
    <property type="entry name" value="GPI_mannosylTrfase"/>
</dbReference>
<dbReference type="Pfam" id="PF03901">
    <property type="entry name" value="Glyco_transf_22"/>
    <property type="match status" value="1"/>
</dbReference>
<dbReference type="EC" id="2.4.1.-" evidence="12"/>
<feature type="transmembrane region" description="Helical" evidence="12">
    <location>
        <begin position="324"/>
        <end position="344"/>
    </location>
</feature>
<dbReference type="PANTHER" id="PTHR22760">
    <property type="entry name" value="GLYCOSYLTRANSFERASE"/>
    <property type="match status" value="1"/>
</dbReference>
<keyword evidence="7 12" id="KW-0256">Endoplasmic reticulum</keyword>
<dbReference type="GO" id="GO:0052917">
    <property type="term" value="F:dol-P-Man:Man(7)GlcNAc(2)-PP-Dol alpha-1,6-mannosyltransferase activity"/>
    <property type="evidence" value="ECO:0007669"/>
    <property type="project" value="UniProtKB-EC"/>
</dbReference>
<evidence type="ECO:0000256" key="1">
    <source>
        <dbReference type="ARBA" id="ARBA00004477"/>
    </source>
</evidence>
<dbReference type="AlphaFoldDB" id="A0A4T0JH59"/>
<comment type="catalytic activity">
    <reaction evidence="11">
        <text>an alpha-D-Man-(1-&gt;2)-alpha-D-Man-(1-&gt;2)-alpha-D-Man-(1-&gt;3)-[alpha-D-Man-(1-&gt;2)-alpha-D-Man-(1-&gt;3)-alpha-D-Man-(1-&gt;6)]-beta-D-Man-(1-&gt;4)-beta-D-GlcNAc-(1-&gt;4)-alpha-D-GlcNAc-diphospho-di-trans,poly-cis-dolichol + a di-trans,poly-cis-dolichyl beta-D-mannosyl phosphate = an alpha-D-Man-(1-&gt;2)-alpha-D-Man-(1-&gt;2)-alpha-D-Man-(1-&gt;3)-[alpha-D-Man-(1-&gt;2)-alpha-D-Man-(1-&gt;3)-[alpha-D-Man-(1-&gt;6)]-alpha-D-Man-(1-&gt;6)]-beta-D-Man-(1-&gt;4)-beta-D-GlcNAc-(1-&gt;4)-alpha-D-GlcNAc-diphospho-di-trans,poly-cis-dolichol + a di-trans,poly-cis-dolichyl phosphate + H(+)</text>
        <dbReference type="Rhea" id="RHEA:29535"/>
        <dbReference type="Rhea" id="RHEA-COMP:19498"/>
        <dbReference type="Rhea" id="RHEA-COMP:19501"/>
        <dbReference type="Rhea" id="RHEA-COMP:19518"/>
        <dbReference type="Rhea" id="RHEA-COMP:19519"/>
        <dbReference type="ChEBI" id="CHEBI:15378"/>
        <dbReference type="ChEBI" id="CHEBI:57683"/>
        <dbReference type="ChEBI" id="CHEBI:58211"/>
        <dbReference type="ChEBI" id="CHEBI:132517"/>
        <dbReference type="ChEBI" id="CHEBI:132519"/>
        <dbReference type="EC" id="2.4.1.260"/>
    </reaction>
    <physiologicalReaction direction="left-to-right" evidence="11">
        <dbReference type="Rhea" id="RHEA:29536"/>
    </physiologicalReaction>
</comment>
<evidence type="ECO:0000256" key="11">
    <source>
        <dbReference type="ARBA" id="ARBA00048899"/>
    </source>
</evidence>
<evidence type="ECO:0000256" key="12">
    <source>
        <dbReference type="RuleBase" id="RU363075"/>
    </source>
</evidence>
<protein>
    <recommendedName>
        <fullName evidence="12">Mannosyltransferase</fullName>
        <ecNumber evidence="12">2.4.1.-</ecNumber>
    </recommendedName>
</protein>
<proteinExistence type="inferred from homology"/>
<dbReference type="UniPathway" id="UPA00378"/>
<comment type="function">
    <text evidence="10">Mannosyltransferase that operates in the biosynthetic pathway of dolichol-linked oligosaccharides, the glycan precursors employed in protein asparagine (N)-glycosylation. The assembly of dolichol-linked oligosaccharides begins on the cytosolic side of the endoplasmic reticulum membrane and finishes in its lumen. The sequential addition of sugars to dolichol pyrophosphate produces dolichol-linked oligosaccharides containing fourteen sugars, including two GlcNAcs, nine mannoses and three glucoses. Once assembled, the oligosaccharide is transferred from the lipid to nascent proteins by oligosaccharyltransferases. In the lumen of the endoplasmic reticulum, adds the eighth mannose residue in an alpha-1,6 linkage onto Man(7)GlcNAc(2)-PP-dolichol to produce Man(8)GlcNAc(2)-PP-dolichol.</text>
</comment>
<evidence type="ECO:0000256" key="5">
    <source>
        <dbReference type="ARBA" id="ARBA00022679"/>
    </source>
</evidence>
<organism evidence="13 14">
    <name type="scientific">Wallemia ichthyophaga</name>
    <dbReference type="NCBI Taxonomy" id="245174"/>
    <lineage>
        <taxon>Eukaryota</taxon>
        <taxon>Fungi</taxon>
        <taxon>Dikarya</taxon>
        <taxon>Basidiomycota</taxon>
        <taxon>Wallemiomycotina</taxon>
        <taxon>Wallemiomycetes</taxon>
        <taxon>Wallemiales</taxon>
        <taxon>Wallemiaceae</taxon>
        <taxon>Wallemia</taxon>
    </lineage>
</organism>
<comment type="caution">
    <text evidence="13">The sequence shown here is derived from an EMBL/GenBank/DDBJ whole genome shotgun (WGS) entry which is preliminary data.</text>
</comment>
<evidence type="ECO:0000256" key="6">
    <source>
        <dbReference type="ARBA" id="ARBA00022692"/>
    </source>
</evidence>
<keyword evidence="8 12" id="KW-1133">Transmembrane helix</keyword>
<feature type="transmembrane region" description="Helical" evidence="12">
    <location>
        <begin position="295"/>
        <end position="318"/>
    </location>
</feature>
<evidence type="ECO:0000256" key="3">
    <source>
        <dbReference type="ARBA" id="ARBA00007063"/>
    </source>
</evidence>
<reference evidence="13 14" key="1">
    <citation type="submission" date="2019-03" db="EMBL/GenBank/DDBJ databases">
        <title>Sequencing 23 genomes of Wallemia ichthyophaga.</title>
        <authorList>
            <person name="Gostincar C."/>
        </authorList>
    </citation>
    <scope>NUCLEOTIDE SEQUENCE [LARGE SCALE GENOMIC DNA]</scope>
    <source>
        <strain evidence="13 14">EXF-6200</strain>
    </source>
</reference>
<evidence type="ECO:0000313" key="14">
    <source>
        <dbReference type="Proteomes" id="UP000310689"/>
    </source>
</evidence>
<evidence type="ECO:0000256" key="10">
    <source>
        <dbReference type="ARBA" id="ARBA00044721"/>
    </source>
</evidence>
<comment type="pathway">
    <text evidence="2">Protein modification; protein glycosylation.</text>
</comment>
<comment type="similarity">
    <text evidence="3 12">Belongs to the glycosyltransferase 22 family.</text>
</comment>
<evidence type="ECO:0000256" key="7">
    <source>
        <dbReference type="ARBA" id="ARBA00022824"/>
    </source>
</evidence>
<evidence type="ECO:0000313" key="13">
    <source>
        <dbReference type="EMBL" id="TIB42356.1"/>
    </source>
</evidence>
<evidence type="ECO:0000256" key="2">
    <source>
        <dbReference type="ARBA" id="ARBA00004922"/>
    </source>
</evidence>
<keyword evidence="6 12" id="KW-0812">Transmembrane</keyword>
<sequence>MNLKLFLILFAVITLHIIITPYTKVEESFNLQAIHDHLIHKPKRLDKYDHIEFTGVVPRTFVGSLIISLPLSLLKIFKLRLFNYQYAARILIGGVNALTTQIIFDEVDSSFDFNSNTWMTLLTITQFHYPFWSSRTLPNCFALPLVNLSHYFYIKSSTRKNNKSRYAAISLIYITAAAVIFRIELVAMILPMVFQLWFNRRLSTFKIALIVTTVLVDSYFWSSKLLWPELNGLLFNVYNNKSSEWGVSPWYTYFLAHLPKLLMTGLPLSIAALLPKSSFLPNEINQKFITIHNKVASFQPVSLLFPSINYIFILSFLGHKEWRFIIYTIPLFNALAGLGMGRLNDLWKMNTVQMKLMALVPVLALAVNFSATFLVTALSSLNYPGGSALSQFHHLVAQQPPSTVHLDVLTAMTGASRFGELYRDVGCDIGEEKVCTGWSYSKNEDHIPSEAQWKISADTDDEWTVVDSVRGFKGVSLRNLNIDIGELLHIQKRKTT</sequence>
<keyword evidence="5" id="KW-0808">Transferase</keyword>
<keyword evidence="9 12" id="KW-0472">Membrane</keyword>
<evidence type="ECO:0000256" key="9">
    <source>
        <dbReference type="ARBA" id="ARBA00023136"/>
    </source>
</evidence>
<feature type="transmembrane region" description="Helical" evidence="12">
    <location>
        <begin position="250"/>
        <end position="274"/>
    </location>
</feature>
<dbReference type="PANTHER" id="PTHR22760:SF1">
    <property type="entry name" value="DOL-P-MAN:MAN(7)GLCNAC(2)-PP-DOL ALPHA-1,6-MANNOSYLTRANSFERASE"/>
    <property type="match status" value="1"/>
</dbReference>
<dbReference type="Proteomes" id="UP000310689">
    <property type="component" value="Unassembled WGS sequence"/>
</dbReference>
<gene>
    <name evidence="13" type="ORF">E3P86_00380</name>
</gene>
<feature type="transmembrane region" description="Helical" evidence="12">
    <location>
        <begin position="356"/>
        <end position="378"/>
    </location>
</feature>